<protein>
    <submittedName>
        <fullName evidence="1">Uncharacterized protein</fullName>
    </submittedName>
</protein>
<accession>A0A9D4A8R3</accession>
<evidence type="ECO:0000313" key="1">
    <source>
        <dbReference type="EMBL" id="KAH1098703.1"/>
    </source>
</evidence>
<dbReference type="EMBL" id="JAIQCV010000005">
    <property type="protein sequence ID" value="KAH1098703.1"/>
    <property type="molecule type" value="Genomic_DNA"/>
</dbReference>
<name>A0A9D4A8R3_9ROSI</name>
<organism evidence="1 2">
    <name type="scientific">Gossypium stocksii</name>
    <dbReference type="NCBI Taxonomy" id="47602"/>
    <lineage>
        <taxon>Eukaryota</taxon>
        <taxon>Viridiplantae</taxon>
        <taxon>Streptophyta</taxon>
        <taxon>Embryophyta</taxon>
        <taxon>Tracheophyta</taxon>
        <taxon>Spermatophyta</taxon>
        <taxon>Magnoliopsida</taxon>
        <taxon>eudicotyledons</taxon>
        <taxon>Gunneridae</taxon>
        <taxon>Pentapetalae</taxon>
        <taxon>rosids</taxon>
        <taxon>malvids</taxon>
        <taxon>Malvales</taxon>
        <taxon>Malvaceae</taxon>
        <taxon>Malvoideae</taxon>
        <taxon>Gossypium</taxon>
    </lineage>
</organism>
<sequence length="108" mass="12639">MEYVHEDTPQQEGVCARRNSTVMNKRTRRDVFKGKLPTKAVKEEKTPFEEQIFGTKDWDSQLCEPDFVDNEAKVEDELKMNCLSRVSLKQSILGLPSLKKKLMNDWYL</sequence>
<gene>
    <name evidence="1" type="ORF">J1N35_015624</name>
</gene>
<evidence type="ECO:0000313" key="2">
    <source>
        <dbReference type="Proteomes" id="UP000828251"/>
    </source>
</evidence>
<reference evidence="1 2" key="1">
    <citation type="journal article" date="2021" name="Plant Biotechnol. J.">
        <title>Multi-omics assisted identification of the key and species-specific regulatory components of drought-tolerant mechanisms in Gossypium stocksii.</title>
        <authorList>
            <person name="Yu D."/>
            <person name="Ke L."/>
            <person name="Zhang D."/>
            <person name="Wu Y."/>
            <person name="Sun Y."/>
            <person name="Mei J."/>
            <person name="Sun J."/>
            <person name="Sun Y."/>
        </authorList>
    </citation>
    <scope>NUCLEOTIDE SEQUENCE [LARGE SCALE GENOMIC DNA]</scope>
    <source>
        <strain evidence="2">cv. E1</strain>
        <tissue evidence="1">Leaf</tissue>
    </source>
</reference>
<dbReference type="Proteomes" id="UP000828251">
    <property type="component" value="Unassembled WGS sequence"/>
</dbReference>
<keyword evidence="2" id="KW-1185">Reference proteome</keyword>
<comment type="caution">
    <text evidence="1">The sequence shown here is derived from an EMBL/GenBank/DDBJ whole genome shotgun (WGS) entry which is preliminary data.</text>
</comment>
<proteinExistence type="predicted"/>
<dbReference type="AlphaFoldDB" id="A0A9D4A8R3"/>